<feature type="domain" description="DAGKc" evidence="12">
    <location>
        <begin position="1"/>
        <end position="128"/>
    </location>
</feature>
<dbReference type="GO" id="GO:0046872">
    <property type="term" value="F:metal ion binding"/>
    <property type="evidence" value="ECO:0007669"/>
    <property type="project" value="UniProtKB-KW"/>
</dbReference>
<evidence type="ECO:0000259" key="12">
    <source>
        <dbReference type="PROSITE" id="PS50146"/>
    </source>
</evidence>
<dbReference type="EMBL" id="QWDC01000002">
    <property type="protein sequence ID" value="RFZ92260.1"/>
    <property type="molecule type" value="Genomic_DNA"/>
</dbReference>
<keyword evidence="11" id="KW-1208">Phospholipid metabolism</keyword>
<evidence type="ECO:0000313" key="13">
    <source>
        <dbReference type="EMBL" id="RFZ92260.1"/>
    </source>
</evidence>
<keyword evidence="3" id="KW-0808">Transferase</keyword>
<keyword evidence="5" id="KW-0547">Nucleotide-binding</keyword>
<keyword evidence="10" id="KW-0594">Phospholipid biosynthesis</keyword>
<dbReference type="AlphaFoldDB" id="A0A372NSJ8"/>
<dbReference type="Pfam" id="PF19279">
    <property type="entry name" value="YegS_C"/>
    <property type="match status" value="1"/>
</dbReference>
<dbReference type="InterPro" id="IPR045540">
    <property type="entry name" value="YegS/DAGK_C"/>
</dbReference>
<accession>A0A372NSJ8</accession>
<dbReference type="InterPro" id="IPR001206">
    <property type="entry name" value="Diacylglycerol_kinase_cat_dom"/>
</dbReference>
<reference evidence="13 14" key="1">
    <citation type="submission" date="2018-08" db="EMBL/GenBank/DDBJ databases">
        <title>Mucilaginibacter sp. MYSH2.</title>
        <authorList>
            <person name="Seo T."/>
        </authorList>
    </citation>
    <scope>NUCLEOTIDE SEQUENCE [LARGE SCALE GENOMIC DNA]</scope>
    <source>
        <strain evidence="13 14">MYSH2</strain>
    </source>
</reference>
<evidence type="ECO:0000256" key="6">
    <source>
        <dbReference type="ARBA" id="ARBA00022777"/>
    </source>
</evidence>
<evidence type="ECO:0000256" key="7">
    <source>
        <dbReference type="ARBA" id="ARBA00022840"/>
    </source>
</evidence>
<evidence type="ECO:0000256" key="3">
    <source>
        <dbReference type="ARBA" id="ARBA00022679"/>
    </source>
</evidence>
<comment type="caution">
    <text evidence="13">The sequence shown here is derived from an EMBL/GenBank/DDBJ whole genome shotgun (WGS) entry which is preliminary data.</text>
</comment>
<sequence>MKRKALFIINPVSGGKKKDDVPGLVKQHLDPSIFEYDFEFTTGIFHAHDLAVAAVGEYDTIVAVGGDGTVNEIASGIVETDTELAVIPFGSGNGLARFLGIPMGTVDAIKNMNIGRSIVIDAGKMNNQWFFNMAGMGFDAHISHVFAQGSEKRGFVNYFKSSVQEISQYRAQEYHIEVDGTPLDREAFMLSIANSSQYGNNAHVSPTASVQDGLLDVCVIKPFPLWRFPEMGLRMFTKTADKSKYVEIIKGKHVDITRVKPGPIHLDGEPQSADVDINIDVVPSVLKVIVGSSYKSN</sequence>
<keyword evidence="2" id="KW-0444">Lipid biosynthesis</keyword>
<evidence type="ECO:0000256" key="9">
    <source>
        <dbReference type="ARBA" id="ARBA00023098"/>
    </source>
</evidence>
<keyword evidence="7" id="KW-0067">ATP-binding</keyword>
<dbReference type="PROSITE" id="PS50146">
    <property type="entry name" value="DAGK"/>
    <property type="match status" value="1"/>
</dbReference>
<dbReference type="GO" id="GO:0005524">
    <property type="term" value="F:ATP binding"/>
    <property type="evidence" value="ECO:0007669"/>
    <property type="project" value="UniProtKB-KW"/>
</dbReference>
<organism evidence="13 14">
    <name type="scientific">Mucilaginibacter conchicola</name>
    <dbReference type="NCBI Taxonomy" id="2303333"/>
    <lineage>
        <taxon>Bacteria</taxon>
        <taxon>Pseudomonadati</taxon>
        <taxon>Bacteroidota</taxon>
        <taxon>Sphingobacteriia</taxon>
        <taxon>Sphingobacteriales</taxon>
        <taxon>Sphingobacteriaceae</taxon>
        <taxon>Mucilaginibacter</taxon>
    </lineage>
</organism>
<gene>
    <name evidence="13" type="ORF">D0C36_12530</name>
</gene>
<dbReference type="PANTHER" id="PTHR12358">
    <property type="entry name" value="SPHINGOSINE KINASE"/>
    <property type="match status" value="1"/>
</dbReference>
<keyword evidence="9" id="KW-0443">Lipid metabolism</keyword>
<dbReference type="Gene3D" id="2.60.200.40">
    <property type="match status" value="1"/>
</dbReference>
<dbReference type="PANTHER" id="PTHR12358:SF106">
    <property type="entry name" value="LIPID KINASE YEGS"/>
    <property type="match status" value="1"/>
</dbReference>
<keyword evidence="8" id="KW-0460">Magnesium</keyword>
<dbReference type="Gene3D" id="3.40.50.10330">
    <property type="entry name" value="Probable inorganic polyphosphate/atp-NAD kinase, domain 1"/>
    <property type="match status" value="1"/>
</dbReference>
<dbReference type="SUPFAM" id="SSF111331">
    <property type="entry name" value="NAD kinase/diacylglycerol kinase-like"/>
    <property type="match status" value="1"/>
</dbReference>
<dbReference type="InterPro" id="IPR017438">
    <property type="entry name" value="ATP-NAD_kinase_N"/>
</dbReference>
<dbReference type="Proteomes" id="UP000264217">
    <property type="component" value="Unassembled WGS sequence"/>
</dbReference>
<evidence type="ECO:0000313" key="14">
    <source>
        <dbReference type="Proteomes" id="UP000264217"/>
    </source>
</evidence>
<keyword evidence="4" id="KW-0479">Metal-binding</keyword>
<proteinExistence type="predicted"/>
<evidence type="ECO:0000256" key="4">
    <source>
        <dbReference type="ARBA" id="ARBA00022723"/>
    </source>
</evidence>
<dbReference type="GO" id="GO:0008654">
    <property type="term" value="P:phospholipid biosynthetic process"/>
    <property type="evidence" value="ECO:0007669"/>
    <property type="project" value="UniProtKB-KW"/>
</dbReference>
<dbReference type="InterPro" id="IPR016064">
    <property type="entry name" value="NAD/diacylglycerol_kinase_sf"/>
</dbReference>
<evidence type="ECO:0000256" key="10">
    <source>
        <dbReference type="ARBA" id="ARBA00023209"/>
    </source>
</evidence>
<dbReference type="Pfam" id="PF00781">
    <property type="entry name" value="DAGK_cat"/>
    <property type="match status" value="1"/>
</dbReference>
<dbReference type="InterPro" id="IPR050187">
    <property type="entry name" value="Lipid_Phosphate_FormReg"/>
</dbReference>
<dbReference type="InterPro" id="IPR005218">
    <property type="entry name" value="Diacylglycerol/lipid_kinase"/>
</dbReference>
<evidence type="ECO:0000256" key="1">
    <source>
        <dbReference type="ARBA" id="ARBA00001946"/>
    </source>
</evidence>
<keyword evidence="14" id="KW-1185">Reference proteome</keyword>
<dbReference type="OrthoDB" id="9786026at2"/>
<name>A0A372NSJ8_9SPHI</name>
<dbReference type="RefSeq" id="WP_117391971.1">
    <property type="nucleotide sequence ID" value="NZ_QWDC01000002.1"/>
</dbReference>
<dbReference type="GO" id="GO:0005886">
    <property type="term" value="C:plasma membrane"/>
    <property type="evidence" value="ECO:0007669"/>
    <property type="project" value="TreeGrafter"/>
</dbReference>
<evidence type="ECO:0000256" key="5">
    <source>
        <dbReference type="ARBA" id="ARBA00022741"/>
    </source>
</evidence>
<keyword evidence="6 13" id="KW-0418">Kinase</keyword>
<comment type="cofactor">
    <cofactor evidence="1">
        <name>Mg(2+)</name>
        <dbReference type="ChEBI" id="CHEBI:18420"/>
    </cofactor>
</comment>
<evidence type="ECO:0000256" key="8">
    <source>
        <dbReference type="ARBA" id="ARBA00022842"/>
    </source>
</evidence>
<dbReference type="NCBIfam" id="TIGR00147">
    <property type="entry name" value="YegS/Rv2252/BmrU family lipid kinase"/>
    <property type="match status" value="1"/>
</dbReference>
<dbReference type="GO" id="GO:0016301">
    <property type="term" value="F:kinase activity"/>
    <property type="evidence" value="ECO:0007669"/>
    <property type="project" value="UniProtKB-KW"/>
</dbReference>
<evidence type="ECO:0000256" key="11">
    <source>
        <dbReference type="ARBA" id="ARBA00023264"/>
    </source>
</evidence>
<protein>
    <submittedName>
        <fullName evidence="13">Diacylglycerol kinase family lipid kinase</fullName>
    </submittedName>
</protein>
<evidence type="ECO:0000256" key="2">
    <source>
        <dbReference type="ARBA" id="ARBA00022516"/>
    </source>
</evidence>
<dbReference type="SMART" id="SM00046">
    <property type="entry name" value="DAGKc"/>
    <property type="match status" value="1"/>
</dbReference>